<accession>A0ABP7ZZB0</accession>
<dbReference type="InterPro" id="IPR038765">
    <property type="entry name" value="Papain-like_cys_pep_sf"/>
</dbReference>
<evidence type="ECO:0000313" key="3">
    <source>
        <dbReference type="Proteomes" id="UP001501079"/>
    </source>
</evidence>
<reference evidence="3" key="1">
    <citation type="journal article" date="2019" name="Int. J. Syst. Evol. Microbiol.">
        <title>The Global Catalogue of Microorganisms (GCM) 10K type strain sequencing project: providing services to taxonomists for standard genome sequencing and annotation.</title>
        <authorList>
            <consortium name="The Broad Institute Genomics Platform"/>
            <consortium name="The Broad Institute Genome Sequencing Center for Infectious Disease"/>
            <person name="Wu L."/>
            <person name="Ma J."/>
        </authorList>
    </citation>
    <scope>NUCLEOTIDE SEQUENCE [LARGE SCALE GENOMIC DNA]</scope>
    <source>
        <strain evidence="3">JCM 17591</strain>
    </source>
</reference>
<evidence type="ECO:0000259" key="1">
    <source>
        <dbReference type="SMART" id="SM00460"/>
    </source>
</evidence>
<dbReference type="Pfam" id="PF01841">
    <property type="entry name" value="Transglut_core"/>
    <property type="match status" value="1"/>
</dbReference>
<dbReference type="SUPFAM" id="SSF54001">
    <property type="entry name" value="Cysteine proteinases"/>
    <property type="match status" value="1"/>
</dbReference>
<dbReference type="PANTHER" id="PTHR33490">
    <property type="entry name" value="BLR5614 PROTEIN-RELATED"/>
    <property type="match status" value="1"/>
</dbReference>
<keyword evidence="3" id="KW-1185">Reference proteome</keyword>
<dbReference type="PANTHER" id="PTHR33490:SF12">
    <property type="entry name" value="BLL5557 PROTEIN"/>
    <property type="match status" value="1"/>
</dbReference>
<proteinExistence type="predicted"/>
<name>A0ABP7ZZB0_9MICO</name>
<dbReference type="SMART" id="SM00460">
    <property type="entry name" value="TGc"/>
    <property type="match status" value="1"/>
</dbReference>
<organism evidence="2 3">
    <name type="scientific">Gryllotalpicola koreensis</name>
    <dbReference type="NCBI Taxonomy" id="993086"/>
    <lineage>
        <taxon>Bacteria</taxon>
        <taxon>Bacillati</taxon>
        <taxon>Actinomycetota</taxon>
        <taxon>Actinomycetes</taxon>
        <taxon>Micrococcales</taxon>
        <taxon>Microbacteriaceae</taxon>
        <taxon>Gryllotalpicola</taxon>
    </lineage>
</organism>
<evidence type="ECO:0000313" key="2">
    <source>
        <dbReference type="EMBL" id="GAA4173912.1"/>
    </source>
</evidence>
<comment type="caution">
    <text evidence="2">The sequence shown here is derived from an EMBL/GenBank/DDBJ whole genome shotgun (WGS) entry which is preliminary data.</text>
</comment>
<protein>
    <submittedName>
        <fullName evidence="2">Transglutaminase family protein</fullName>
    </submittedName>
</protein>
<feature type="domain" description="Transglutaminase-like" evidence="1">
    <location>
        <begin position="149"/>
        <end position="209"/>
    </location>
</feature>
<sequence length="263" mass="28040">MRREVSAFLELEADGEARLALAISAAANYRPEDEKFTLTQSGRDVTWRVVHDLHGTRLHVAEISSGRAQVTYSATIGATADDVEGDEADDFRYLRPSRYCESDALTPTAVAEFGGLAGAQLLSAVSSWVGVQLAYVPGSSTPTDGAMRTLLSRTGVCRDFAHLVVALLRALDVPARVVSVYAPGLKPMDFHAVAEAKIDGAWRAVDATTLAPRSSLVRIATGRDAADTAFLSTRGIVQLLDLNVGAVADVLPDDDLRDLVTLS</sequence>
<dbReference type="Proteomes" id="UP001501079">
    <property type="component" value="Unassembled WGS sequence"/>
</dbReference>
<dbReference type="Gene3D" id="3.10.620.30">
    <property type="match status" value="1"/>
</dbReference>
<dbReference type="Gene3D" id="2.60.40.2250">
    <property type="match status" value="1"/>
</dbReference>
<dbReference type="InterPro" id="IPR002931">
    <property type="entry name" value="Transglutaminase-like"/>
</dbReference>
<dbReference type="EMBL" id="BAABBW010000002">
    <property type="protein sequence ID" value="GAA4173912.1"/>
    <property type="molecule type" value="Genomic_DNA"/>
</dbReference>
<gene>
    <name evidence="2" type="ORF">GCM10022287_17030</name>
</gene>
<dbReference type="RefSeq" id="WP_344753310.1">
    <property type="nucleotide sequence ID" value="NZ_BAABBW010000002.1"/>
</dbReference>